<feature type="signal peptide" evidence="1">
    <location>
        <begin position="1"/>
        <end position="26"/>
    </location>
</feature>
<evidence type="ECO:0000313" key="3">
    <source>
        <dbReference type="Proteomes" id="UP001519460"/>
    </source>
</evidence>
<evidence type="ECO:0000313" key="2">
    <source>
        <dbReference type="EMBL" id="KAK7485761.1"/>
    </source>
</evidence>
<comment type="caution">
    <text evidence="2">The sequence shown here is derived from an EMBL/GenBank/DDBJ whole genome shotgun (WGS) entry which is preliminary data.</text>
</comment>
<sequence length="214" mass="23364">MAYSTFLSAFALKALVLQLLFNHAYSVREFQLPAGCDGHNCPGKCVGRPFGSRVRNTCQCPPGHFAWGLGCFKHYFRTTGNCHDSCPTRDCDGMDCICEEGSFAQGQQCVKKKFSLRTPCTVGESCGVYGSCTGGSTCSCIGGFVVKPEYPDRCIPGAGLPYDHRKCRPDGKCYCGKDTVFLSAWGDGTGMRCYCMYGKTGEDKCRILSRADHH</sequence>
<proteinExistence type="predicted"/>
<keyword evidence="3" id="KW-1185">Reference proteome</keyword>
<keyword evidence="1" id="KW-0732">Signal</keyword>
<name>A0ABD0KF56_9CAEN</name>
<dbReference type="AlphaFoldDB" id="A0ABD0KF56"/>
<protein>
    <submittedName>
        <fullName evidence="2">Uncharacterized protein</fullName>
    </submittedName>
</protein>
<gene>
    <name evidence="2" type="ORF">BaRGS_00023062</name>
</gene>
<dbReference type="Proteomes" id="UP001519460">
    <property type="component" value="Unassembled WGS sequence"/>
</dbReference>
<evidence type="ECO:0000256" key="1">
    <source>
        <dbReference type="SAM" id="SignalP"/>
    </source>
</evidence>
<dbReference type="EMBL" id="JACVVK020000190">
    <property type="protein sequence ID" value="KAK7485761.1"/>
    <property type="molecule type" value="Genomic_DNA"/>
</dbReference>
<accession>A0ABD0KF56</accession>
<feature type="chain" id="PRO_5044752052" evidence="1">
    <location>
        <begin position="27"/>
        <end position="214"/>
    </location>
</feature>
<organism evidence="2 3">
    <name type="scientific">Batillaria attramentaria</name>
    <dbReference type="NCBI Taxonomy" id="370345"/>
    <lineage>
        <taxon>Eukaryota</taxon>
        <taxon>Metazoa</taxon>
        <taxon>Spiralia</taxon>
        <taxon>Lophotrochozoa</taxon>
        <taxon>Mollusca</taxon>
        <taxon>Gastropoda</taxon>
        <taxon>Caenogastropoda</taxon>
        <taxon>Sorbeoconcha</taxon>
        <taxon>Cerithioidea</taxon>
        <taxon>Batillariidae</taxon>
        <taxon>Batillaria</taxon>
    </lineage>
</organism>
<reference evidence="2 3" key="1">
    <citation type="journal article" date="2023" name="Sci. Data">
        <title>Genome assembly of the Korean intertidal mud-creeper Batillaria attramentaria.</title>
        <authorList>
            <person name="Patra A.K."/>
            <person name="Ho P.T."/>
            <person name="Jun S."/>
            <person name="Lee S.J."/>
            <person name="Kim Y."/>
            <person name="Won Y.J."/>
        </authorList>
    </citation>
    <scope>NUCLEOTIDE SEQUENCE [LARGE SCALE GENOMIC DNA]</scope>
    <source>
        <strain evidence="2">Wonlab-2016</strain>
    </source>
</reference>